<dbReference type="Pfam" id="PF01022">
    <property type="entry name" value="HTH_5"/>
    <property type="match status" value="1"/>
</dbReference>
<sequence length="107" mass="12349">MENLNVIDVFKALSNETRLNILKWLREPEKNFPAQQAHLPKEVNIEGGVCVGDIQEKVNLSQSTVSHYLSLMQKAGLLEAVRYGQWTYYRRNEETLAKVAKFINEEI</sequence>
<keyword evidence="1" id="KW-0805">Transcription regulation</keyword>
<dbReference type="NCBIfam" id="NF033788">
    <property type="entry name" value="HTH_metalloreg"/>
    <property type="match status" value="1"/>
</dbReference>
<keyword evidence="3" id="KW-0804">Transcription</keyword>
<keyword evidence="2" id="KW-0238">DNA-binding</keyword>
<dbReference type="InterPro" id="IPR036390">
    <property type="entry name" value="WH_DNA-bd_sf"/>
</dbReference>
<evidence type="ECO:0000313" key="5">
    <source>
        <dbReference type="EMBL" id="ALS75813.1"/>
    </source>
</evidence>
<dbReference type="SUPFAM" id="SSF46785">
    <property type="entry name" value="Winged helix' DNA-binding domain"/>
    <property type="match status" value="1"/>
</dbReference>
<dbReference type="PANTHER" id="PTHR33154">
    <property type="entry name" value="TRANSCRIPTIONAL REGULATOR, ARSR FAMILY"/>
    <property type="match status" value="1"/>
</dbReference>
<organism evidence="5 6">
    <name type="scientific">Planococcus rifietoensis</name>
    <dbReference type="NCBI Taxonomy" id="200991"/>
    <lineage>
        <taxon>Bacteria</taxon>
        <taxon>Bacillati</taxon>
        <taxon>Bacillota</taxon>
        <taxon>Bacilli</taxon>
        <taxon>Bacillales</taxon>
        <taxon>Caryophanaceae</taxon>
        <taxon>Planococcus</taxon>
    </lineage>
</organism>
<dbReference type="InterPro" id="IPR011991">
    <property type="entry name" value="ArsR-like_HTH"/>
</dbReference>
<evidence type="ECO:0000256" key="1">
    <source>
        <dbReference type="ARBA" id="ARBA00023015"/>
    </source>
</evidence>
<dbReference type="InterPro" id="IPR036388">
    <property type="entry name" value="WH-like_DNA-bd_sf"/>
</dbReference>
<dbReference type="GO" id="GO:0003677">
    <property type="term" value="F:DNA binding"/>
    <property type="evidence" value="ECO:0007669"/>
    <property type="project" value="UniProtKB-KW"/>
</dbReference>
<evidence type="ECO:0000313" key="6">
    <source>
        <dbReference type="Proteomes" id="UP000067683"/>
    </source>
</evidence>
<proteinExistence type="predicted"/>
<name>A0A0U2ZF09_9BACL</name>
<dbReference type="RefSeq" id="WP_058382516.1">
    <property type="nucleotide sequence ID" value="NZ_CP013659.2"/>
</dbReference>
<dbReference type="OrthoDB" id="9790747at2"/>
<dbReference type="SMART" id="SM00418">
    <property type="entry name" value="HTH_ARSR"/>
    <property type="match status" value="1"/>
</dbReference>
<dbReference type="Gene3D" id="1.10.10.10">
    <property type="entry name" value="Winged helix-like DNA-binding domain superfamily/Winged helix DNA-binding domain"/>
    <property type="match status" value="1"/>
</dbReference>
<dbReference type="Proteomes" id="UP000067683">
    <property type="component" value="Chromosome"/>
</dbReference>
<dbReference type="InterPro" id="IPR001845">
    <property type="entry name" value="HTH_ArsR_DNA-bd_dom"/>
</dbReference>
<feature type="domain" description="HTH arsR-type" evidence="4">
    <location>
        <begin position="1"/>
        <end position="107"/>
    </location>
</feature>
<evidence type="ECO:0000259" key="4">
    <source>
        <dbReference type="PROSITE" id="PS50987"/>
    </source>
</evidence>
<keyword evidence="6" id="KW-1185">Reference proteome</keyword>
<dbReference type="PANTHER" id="PTHR33154:SF33">
    <property type="entry name" value="TRANSCRIPTIONAL REPRESSOR SDPR"/>
    <property type="match status" value="1"/>
</dbReference>
<dbReference type="InterPro" id="IPR051081">
    <property type="entry name" value="HTH_MetalResp_TranReg"/>
</dbReference>
<dbReference type="GO" id="GO:0003700">
    <property type="term" value="F:DNA-binding transcription factor activity"/>
    <property type="evidence" value="ECO:0007669"/>
    <property type="project" value="InterPro"/>
</dbReference>
<reference evidence="5" key="1">
    <citation type="submission" date="2016-01" db="EMBL/GenBank/DDBJ databases">
        <title>Complete genome of Planococcus rifietoensis type strain M8.</title>
        <authorList>
            <person name="See-Too W.S."/>
        </authorList>
    </citation>
    <scope>NUCLEOTIDE SEQUENCE [LARGE SCALE GENOMIC DNA]</scope>
    <source>
        <strain evidence="5">M8</strain>
    </source>
</reference>
<accession>A0A0U2ZF09</accession>
<evidence type="ECO:0000256" key="3">
    <source>
        <dbReference type="ARBA" id="ARBA00023163"/>
    </source>
</evidence>
<dbReference type="STRING" id="200991.AUC31_11700"/>
<gene>
    <name evidence="5" type="ORF">AUC31_11700</name>
</gene>
<dbReference type="PROSITE" id="PS50987">
    <property type="entry name" value="HTH_ARSR_2"/>
    <property type="match status" value="1"/>
</dbReference>
<dbReference type="CDD" id="cd00090">
    <property type="entry name" value="HTH_ARSR"/>
    <property type="match status" value="1"/>
</dbReference>
<dbReference type="EMBL" id="CP013659">
    <property type="protein sequence ID" value="ALS75813.1"/>
    <property type="molecule type" value="Genomic_DNA"/>
</dbReference>
<evidence type="ECO:0000256" key="2">
    <source>
        <dbReference type="ARBA" id="ARBA00023125"/>
    </source>
</evidence>
<protein>
    <submittedName>
        <fullName evidence="5">ArsR family transcriptional regulator</fullName>
    </submittedName>
</protein>
<dbReference type="AlphaFoldDB" id="A0A0U2ZF09"/>
<dbReference type="KEGG" id="prt:AUC31_11700"/>